<sequence>MTKRRNMRGRQMRRWAYRTTAVDRRNGVGPDGEDPRHVSLVLPWCVEAYLIQGSGDPRMSSRRYRQLEFRKLSTGRRNTP</sequence>
<dbReference type="EMBL" id="BAAAOS010000033">
    <property type="protein sequence ID" value="GAA1590183.1"/>
    <property type="molecule type" value="Genomic_DNA"/>
</dbReference>
<organism evidence="1 2">
    <name type="scientific">Kribbella sancticallisti</name>
    <dbReference type="NCBI Taxonomy" id="460087"/>
    <lineage>
        <taxon>Bacteria</taxon>
        <taxon>Bacillati</taxon>
        <taxon>Actinomycetota</taxon>
        <taxon>Actinomycetes</taxon>
        <taxon>Propionibacteriales</taxon>
        <taxon>Kribbellaceae</taxon>
        <taxon>Kribbella</taxon>
    </lineage>
</organism>
<proteinExistence type="predicted"/>
<comment type="caution">
    <text evidence="1">The sequence shown here is derived from an EMBL/GenBank/DDBJ whole genome shotgun (WGS) entry which is preliminary data.</text>
</comment>
<dbReference type="Proteomes" id="UP001500393">
    <property type="component" value="Unassembled WGS sequence"/>
</dbReference>
<name>A0ABP4PTB9_9ACTN</name>
<protein>
    <submittedName>
        <fullName evidence="1">Uncharacterized protein</fullName>
    </submittedName>
</protein>
<accession>A0ABP4PTB9</accession>
<keyword evidence="2" id="KW-1185">Reference proteome</keyword>
<reference evidence="2" key="1">
    <citation type="journal article" date="2019" name="Int. J. Syst. Evol. Microbiol.">
        <title>The Global Catalogue of Microorganisms (GCM) 10K type strain sequencing project: providing services to taxonomists for standard genome sequencing and annotation.</title>
        <authorList>
            <consortium name="The Broad Institute Genomics Platform"/>
            <consortium name="The Broad Institute Genome Sequencing Center for Infectious Disease"/>
            <person name="Wu L."/>
            <person name="Ma J."/>
        </authorList>
    </citation>
    <scope>NUCLEOTIDE SEQUENCE [LARGE SCALE GENOMIC DNA]</scope>
    <source>
        <strain evidence="2">JCM 14969</strain>
    </source>
</reference>
<evidence type="ECO:0000313" key="1">
    <source>
        <dbReference type="EMBL" id="GAA1590183.1"/>
    </source>
</evidence>
<gene>
    <name evidence="1" type="ORF">GCM10009789_49780</name>
</gene>
<evidence type="ECO:0000313" key="2">
    <source>
        <dbReference type="Proteomes" id="UP001500393"/>
    </source>
</evidence>